<sequence length="197" mass="21545">MSKGKIQAVAQGGVCGALVWRAEGKWSQRPVHISAGEMGVCSDVYRLRVEWRVVGGLVGALPVQPRQSGQLGLPLHLSPEELSHLLEKGVLELEQETPPDDVITREQETRAAVFGDLWENGFTLTSGLKYGADYLVYQGDPALVHSCFLALVLPWKQPIATLTSLCRVGSKVVKALLLCSVEKGVVQYQTLEWDPIL</sequence>
<dbReference type="GO" id="GO:0000379">
    <property type="term" value="P:tRNA-type intron splice site recognition and cleavage"/>
    <property type="evidence" value="ECO:0007669"/>
    <property type="project" value="TreeGrafter"/>
</dbReference>
<comment type="caution">
    <text evidence="8">The sequence shown here is derived from an EMBL/GenBank/DDBJ whole genome shotgun (WGS) entry which is preliminary data.</text>
</comment>
<keyword evidence="4" id="KW-0456">Lyase</keyword>
<keyword evidence="8" id="KW-0255">Endonuclease</keyword>
<organism evidence="8 9">
    <name type="scientific">Geodia barretti</name>
    <name type="common">Barrett's horny sponge</name>
    <dbReference type="NCBI Taxonomy" id="519541"/>
    <lineage>
        <taxon>Eukaryota</taxon>
        <taxon>Metazoa</taxon>
        <taxon>Porifera</taxon>
        <taxon>Demospongiae</taxon>
        <taxon>Heteroscleromorpha</taxon>
        <taxon>Tetractinellida</taxon>
        <taxon>Astrophorina</taxon>
        <taxon>Geodiidae</taxon>
        <taxon>Geodia</taxon>
    </lineage>
</organism>
<comment type="similarity">
    <text evidence="1">Belongs to the tRNA-intron endonuclease family.</text>
</comment>
<dbReference type="EC" id="4.6.1.16" evidence="2"/>
<feature type="domain" description="tRNA intron endonuclease catalytic" evidence="6">
    <location>
        <begin position="109"/>
        <end position="188"/>
    </location>
</feature>
<dbReference type="GO" id="GO:0003676">
    <property type="term" value="F:nucleic acid binding"/>
    <property type="evidence" value="ECO:0007669"/>
    <property type="project" value="InterPro"/>
</dbReference>
<dbReference type="EMBL" id="CASHTH010002049">
    <property type="protein sequence ID" value="CAI8024025.1"/>
    <property type="molecule type" value="Genomic_DNA"/>
</dbReference>
<dbReference type="PANTHER" id="PTHR13070:SF0">
    <property type="entry name" value="TRNA-SPLICING ENDONUCLEASE SUBUNIT SEN34"/>
    <property type="match status" value="1"/>
</dbReference>
<evidence type="ECO:0000256" key="5">
    <source>
        <dbReference type="ARBA" id="ARBA00034031"/>
    </source>
</evidence>
<dbReference type="AlphaFoldDB" id="A0AA35WRK7"/>
<dbReference type="CDD" id="cd22363">
    <property type="entry name" value="tRNA-intron_lyase_C"/>
    <property type="match status" value="1"/>
</dbReference>
<evidence type="ECO:0000256" key="4">
    <source>
        <dbReference type="ARBA" id="ARBA00023239"/>
    </source>
</evidence>
<dbReference type="Gene3D" id="3.40.1350.10">
    <property type="match status" value="1"/>
</dbReference>
<evidence type="ECO:0000313" key="8">
    <source>
        <dbReference type="EMBL" id="CAI8024025.1"/>
    </source>
</evidence>
<evidence type="ECO:0000256" key="3">
    <source>
        <dbReference type="ARBA" id="ARBA00022694"/>
    </source>
</evidence>
<evidence type="ECO:0000259" key="7">
    <source>
        <dbReference type="Pfam" id="PF26577"/>
    </source>
</evidence>
<dbReference type="GO" id="GO:0000213">
    <property type="term" value="F:tRNA-intron lyase activity"/>
    <property type="evidence" value="ECO:0007669"/>
    <property type="project" value="UniProtKB-EC"/>
</dbReference>
<dbReference type="GO" id="GO:0005634">
    <property type="term" value="C:nucleus"/>
    <property type="evidence" value="ECO:0007669"/>
    <property type="project" value="UniProtKB-ARBA"/>
</dbReference>
<keyword evidence="8" id="KW-0378">Hydrolase</keyword>
<dbReference type="InterPro" id="IPR011856">
    <property type="entry name" value="tRNA_endonuc-like_dom_sf"/>
</dbReference>
<dbReference type="Pfam" id="PF26577">
    <property type="entry name" value="TSEN34_N"/>
    <property type="match status" value="1"/>
</dbReference>
<comment type="catalytic activity">
    <reaction evidence="5">
        <text>pretRNA = a 3'-half-tRNA molecule with a 5'-OH end + a 5'-half-tRNA molecule with a 2',3'-cyclic phosphate end + an intron with a 2',3'-cyclic phosphate and a 5'-hydroxyl terminus.</text>
        <dbReference type="EC" id="4.6.1.16"/>
    </reaction>
</comment>
<evidence type="ECO:0000256" key="2">
    <source>
        <dbReference type="ARBA" id="ARBA00012573"/>
    </source>
</evidence>
<proteinExistence type="inferred from homology"/>
<name>A0AA35WRK7_GEOBA</name>
<dbReference type="InterPro" id="IPR036167">
    <property type="entry name" value="tRNA_intron_Endo_cat-like_sf"/>
</dbReference>
<gene>
    <name evidence="8" type="ORF">GBAR_LOCUS13998</name>
</gene>
<accession>A0AA35WRK7</accession>
<evidence type="ECO:0000313" key="9">
    <source>
        <dbReference type="Proteomes" id="UP001174909"/>
    </source>
</evidence>
<dbReference type="Proteomes" id="UP001174909">
    <property type="component" value="Unassembled WGS sequence"/>
</dbReference>
<protein>
    <recommendedName>
        <fullName evidence="2">tRNA-intron lyase</fullName>
        <ecNumber evidence="2">4.6.1.16</ecNumber>
    </recommendedName>
</protein>
<dbReference type="InterPro" id="IPR006677">
    <property type="entry name" value="tRNA_intron_Endonuc_cat-like"/>
</dbReference>
<keyword evidence="8" id="KW-0540">Nuclease</keyword>
<feature type="domain" description="TSEN34 N-terminal" evidence="7">
    <location>
        <begin position="42"/>
        <end position="93"/>
    </location>
</feature>
<dbReference type="SUPFAM" id="SSF53032">
    <property type="entry name" value="tRNA-intron endonuclease catalytic domain-like"/>
    <property type="match status" value="1"/>
</dbReference>
<dbReference type="PANTHER" id="PTHR13070">
    <property type="entry name" value="TRNA-SPLICING ENDONUCLEASE SUBUNIT SEN34-RELATED"/>
    <property type="match status" value="1"/>
</dbReference>
<reference evidence="8" key="1">
    <citation type="submission" date="2023-03" db="EMBL/GenBank/DDBJ databases">
        <authorList>
            <person name="Steffen K."/>
            <person name="Cardenas P."/>
        </authorList>
    </citation>
    <scope>NUCLEOTIDE SEQUENCE</scope>
</reference>
<evidence type="ECO:0000259" key="6">
    <source>
        <dbReference type="Pfam" id="PF01974"/>
    </source>
</evidence>
<keyword evidence="9" id="KW-1185">Reference proteome</keyword>
<keyword evidence="3" id="KW-0819">tRNA processing</keyword>
<evidence type="ECO:0000256" key="1">
    <source>
        <dbReference type="ARBA" id="ARBA00008078"/>
    </source>
</evidence>
<dbReference type="Pfam" id="PF01974">
    <property type="entry name" value="tRNA_int_endo"/>
    <property type="match status" value="1"/>
</dbReference>
<dbReference type="InterPro" id="IPR059049">
    <property type="entry name" value="TSEN34_N"/>
</dbReference>